<gene>
    <name evidence="9 11" type="primary">kynA</name>
    <name evidence="11" type="ORF">GJ700_08935</name>
</gene>
<dbReference type="GO" id="GO:0046872">
    <property type="term" value="F:metal ion binding"/>
    <property type="evidence" value="ECO:0007669"/>
    <property type="project" value="UniProtKB-KW"/>
</dbReference>
<dbReference type="SUPFAM" id="SSF140959">
    <property type="entry name" value="Indolic compounds 2,3-dioxygenase-like"/>
    <property type="match status" value="1"/>
</dbReference>
<keyword evidence="5 9" id="KW-0560">Oxidoreductase</keyword>
<organism evidence="11 12">
    <name type="scientific">Pseudoduganella rivuli</name>
    <dbReference type="NCBI Taxonomy" id="2666085"/>
    <lineage>
        <taxon>Bacteria</taxon>
        <taxon>Pseudomonadati</taxon>
        <taxon>Pseudomonadota</taxon>
        <taxon>Betaproteobacteria</taxon>
        <taxon>Burkholderiales</taxon>
        <taxon>Oxalobacteraceae</taxon>
        <taxon>Telluria group</taxon>
        <taxon>Pseudoduganella</taxon>
    </lineage>
</organism>
<feature type="binding site" evidence="9">
    <location>
        <begin position="66"/>
        <end position="70"/>
    </location>
    <ligand>
        <name>substrate</name>
    </ligand>
</feature>
<evidence type="ECO:0000256" key="8">
    <source>
        <dbReference type="ARBA" id="ARBA00050412"/>
    </source>
</evidence>
<keyword evidence="12" id="KW-1185">Reference proteome</keyword>
<evidence type="ECO:0000256" key="9">
    <source>
        <dbReference type="HAMAP-Rule" id="MF_01972"/>
    </source>
</evidence>
<dbReference type="GO" id="GO:0020037">
    <property type="term" value="F:heme binding"/>
    <property type="evidence" value="ECO:0007669"/>
    <property type="project" value="UniProtKB-UniRule"/>
</dbReference>
<dbReference type="InterPro" id="IPR037217">
    <property type="entry name" value="Trp/Indoleamine_2_3_dOase-like"/>
</dbReference>
<comment type="similarity">
    <text evidence="9">Belongs to the tryptophan 2,3-dioxygenase family.</text>
</comment>
<keyword evidence="4 9" id="KW-0223">Dioxygenase</keyword>
<comment type="cofactor">
    <cofactor evidence="9">
        <name>heme</name>
        <dbReference type="ChEBI" id="CHEBI:30413"/>
    </cofactor>
    <text evidence="9">Binds 1 heme group per subunit.</text>
</comment>
<dbReference type="EMBL" id="WKJJ01000005">
    <property type="protein sequence ID" value="MRV71853.1"/>
    <property type="molecule type" value="Genomic_DNA"/>
</dbReference>
<dbReference type="RefSeq" id="WP_154372837.1">
    <property type="nucleotide sequence ID" value="NZ_WKJJ01000005.1"/>
</dbReference>
<evidence type="ECO:0000313" key="12">
    <source>
        <dbReference type="Proteomes" id="UP000446768"/>
    </source>
</evidence>
<feature type="binding site" description="axial binding residue" evidence="9">
    <location>
        <position position="255"/>
    </location>
    <ligand>
        <name>heme</name>
        <dbReference type="ChEBI" id="CHEBI:30413"/>
    </ligand>
    <ligandPart>
        <name>Fe</name>
        <dbReference type="ChEBI" id="CHEBI:18248"/>
    </ligandPart>
</feature>
<dbReference type="GO" id="GO:0004833">
    <property type="term" value="F:L-tryptophan 2,3-dioxygenase activity"/>
    <property type="evidence" value="ECO:0007669"/>
    <property type="project" value="UniProtKB-UniRule"/>
</dbReference>
<evidence type="ECO:0000256" key="6">
    <source>
        <dbReference type="ARBA" id="ARBA00023004"/>
    </source>
</evidence>
<keyword evidence="7 9" id="KW-0823">Tryptophan catabolism</keyword>
<dbReference type="AlphaFoldDB" id="A0A7X2LSF5"/>
<evidence type="ECO:0000313" key="11">
    <source>
        <dbReference type="EMBL" id="MRV71853.1"/>
    </source>
</evidence>
<proteinExistence type="inferred from homology"/>
<evidence type="ECO:0000256" key="5">
    <source>
        <dbReference type="ARBA" id="ARBA00023002"/>
    </source>
</evidence>
<comment type="caution">
    <text evidence="11">The sequence shown here is derived from an EMBL/GenBank/DDBJ whole genome shotgun (WGS) entry which is preliminary data.</text>
</comment>
<evidence type="ECO:0000256" key="1">
    <source>
        <dbReference type="ARBA" id="ARBA00011881"/>
    </source>
</evidence>
<reference evidence="11 12" key="1">
    <citation type="submission" date="2019-11" db="EMBL/GenBank/DDBJ databases">
        <title>Novel species isolated from a subtropical stream in China.</title>
        <authorList>
            <person name="Lu H."/>
        </authorList>
    </citation>
    <scope>NUCLEOTIDE SEQUENCE [LARGE SCALE GENOMIC DNA]</scope>
    <source>
        <strain evidence="11 12">FT92W</strain>
    </source>
</reference>
<evidence type="ECO:0000256" key="3">
    <source>
        <dbReference type="ARBA" id="ARBA00022723"/>
    </source>
</evidence>
<feature type="binding site" evidence="9">
    <location>
        <position position="132"/>
    </location>
    <ligand>
        <name>substrate</name>
    </ligand>
</feature>
<comment type="function">
    <text evidence="9">Heme-dependent dioxygenase that catalyzes the oxidative cleavage of the L-tryptophan (L-Trp) pyrrole ring and converts L-tryptophan to N-formyl-L-kynurenine. Catalyzes the oxidative cleavage of the indole moiety.</text>
</comment>
<evidence type="ECO:0000256" key="10">
    <source>
        <dbReference type="SAM" id="MobiDB-lite"/>
    </source>
</evidence>
<keyword evidence="3 9" id="KW-0479">Metal-binding</keyword>
<dbReference type="GO" id="GO:0019442">
    <property type="term" value="P:L-tryptophan catabolic process to acetyl-CoA"/>
    <property type="evidence" value="ECO:0007669"/>
    <property type="project" value="TreeGrafter"/>
</dbReference>
<dbReference type="InterPro" id="IPR004981">
    <property type="entry name" value="Trp_2_3_dOase"/>
</dbReference>
<feature type="region of interest" description="Disordered" evidence="10">
    <location>
        <begin position="1"/>
        <end position="28"/>
    </location>
</feature>
<evidence type="ECO:0000256" key="7">
    <source>
        <dbReference type="ARBA" id="ARBA00023079"/>
    </source>
</evidence>
<comment type="pathway">
    <text evidence="9">Amino-acid degradation; L-tryptophan degradation via kynurenine pathway; L-kynurenine from L-tryptophan: step 1/2.</text>
</comment>
<dbReference type="FunFam" id="1.20.58.480:FF:000001">
    <property type="entry name" value="Tryptophan 2,3-dioxygenase"/>
    <property type="match status" value="1"/>
</dbReference>
<accession>A0A7X2LSF5</accession>
<dbReference type="InterPro" id="IPR017485">
    <property type="entry name" value="Trp_2-3-dOase_bac"/>
</dbReference>
<feature type="binding site" evidence="9">
    <location>
        <position position="269"/>
    </location>
    <ligand>
        <name>substrate</name>
    </ligand>
</feature>
<dbReference type="GO" id="GO:0019441">
    <property type="term" value="P:L-tryptophan catabolic process to kynurenine"/>
    <property type="evidence" value="ECO:0007669"/>
    <property type="project" value="UniProtKB-UniRule"/>
</dbReference>
<evidence type="ECO:0000256" key="2">
    <source>
        <dbReference type="ARBA" id="ARBA00022617"/>
    </source>
</evidence>
<comment type="catalytic activity">
    <reaction evidence="8 9">
        <text>L-tryptophan + O2 = N-formyl-L-kynurenine</text>
        <dbReference type="Rhea" id="RHEA:24536"/>
        <dbReference type="ChEBI" id="CHEBI:15379"/>
        <dbReference type="ChEBI" id="CHEBI:57912"/>
        <dbReference type="ChEBI" id="CHEBI:58629"/>
        <dbReference type="EC" id="1.13.11.11"/>
    </reaction>
</comment>
<dbReference type="Gene3D" id="1.20.58.480">
    <property type="match status" value="1"/>
</dbReference>
<dbReference type="HAMAP" id="MF_01972">
    <property type="entry name" value="T23O"/>
    <property type="match status" value="1"/>
</dbReference>
<dbReference type="Proteomes" id="UP000446768">
    <property type="component" value="Unassembled WGS sequence"/>
</dbReference>
<comment type="subunit">
    <text evidence="1 9">Homotetramer.</text>
</comment>
<dbReference type="UniPathway" id="UPA00333">
    <property type="reaction ID" value="UER00453"/>
</dbReference>
<sequence>MTDNTNNSGGCPFHSPAPASGADKDAQWHGAQMDFSKSMSYGDYLGLERILTAQHPLSPEHNEMLFIVQHQTSELWMKLMLHEMHAVVANIQSDNLPPAFKMLARVARIMDQLVHAWDVLATMTPPEYTAIRPYLGASSGFQSFQYREIEFILGNKNPNMLAVHETTTDNHARLQQALHAPSIYDEAIRLLARNGFHIAPERLDRDWSQPTVADESVKEAWLEVYRDPQKHWALYELAEKLVDMETAFRFWRFRHVTTVERIIGFKTGTGGTAGVSYLRKMLDVVLFPELFALRTAL</sequence>
<protein>
    <recommendedName>
        <fullName evidence="9">Tryptophan 2,3-dioxygenase</fullName>
        <shortName evidence="9">TDO</shortName>
        <ecNumber evidence="9">1.13.11.11</ecNumber>
    </recommendedName>
    <alternativeName>
        <fullName evidence="9">Tryptamin 2,3-dioxygenase</fullName>
    </alternativeName>
    <alternativeName>
        <fullName evidence="9">Tryptophan oxygenase</fullName>
        <shortName evidence="9">TO</shortName>
        <shortName evidence="9">TRPO</shortName>
    </alternativeName>
    <alternativeName>
        <fullName evidence="9">Tryptophan pyrrolase</fullName>
    </alternativeName>
    <alternativeName>
        <fullName evidence="9">Tryptophanase</fullName>
    </alternativeName>
</protein>
<name>A0A7X2LSF5_9BURK</name>
<dbReference type="NCBIfam" id="TIGR03036">
    <property type="entry name" value="trp_2_3_diox"/>
    <property type="match status" value="1"/>
</dbReference>
<keyword evidence="2 9" id="KW-0349">Heme</keyword>
<evidence type="ECO:0000256" key="4">
    <source>
        <dbReference type="ARBA" id="ARBA00022964"/>
    </source>
</evidence>
<dbReference type="PANTHER" id="PTHR10138:SF0">
    <property type="entry name" value="TRYPTOPHAN 2,3-DIOXYGENASE"/>
    <property type="match status" value="1"/>
</dbReference>
<dbReference type="EC" id="1.13.11.11" evidence="9"/>
<dbReference type="Pfam" id="PF03301">
    <property type="entry name" value="Trp_dioxygenase"/>
    <property type="match status" value="1"/>
</dbReference>
<feature type="binding site" evidence="9">
    <location>
        <position position="128"/>
    </location>
    <ligand>
        <name>substrate</name>
    </ligand>
</feature>
<keyword evidence="6 9" id="KW-0408">Iron</keyword>
<dbReference type="PANTHER" id="PTHR10138">
    <property type="entry name" value="TRYPTOPHAN 2,3-DIOXYGENASE"/>
    <property type="match status" value="1"/>
</dbReference>